<evidence type="ECO:0000313" key="2">
    <source>
        <dbReference type="EMBL" id="OXA49746.1"/>
    </source>
</evidence>
<dbReference type="EMBL" id="LNIX01000010">
    <property type="protein sequence ID" value="OXA49746.1"/>
    <property type="molecule type" value="Genomic_DNA"/>
</dbReference>
<dbReference type="Proteomes" id="UP000198287">
    <property type="component" value="Unassembled WGS sequence"/>
</dbReference>
<sequence>MELVVPMYFKKPEFFALLFLAQQAKYELCAFLPQRRITFRNAKCGVFLIQSGNVVQNYDGVLHLAPCEWRYAASNNRQYVREEWERFVRQGAVLRNLNPFNRKQDFFMCVYIAHEIISKSNCSFFVDGRNYASIWPELRVRMFLSAFPETVVVTKKIGIQFLTCYTDKFLSFEFYLAPFDGAIWINLILFLIVIIALFSTYRKYDGSQFNHVAGWLPLFAILFDDSSSVPGQLEKSQFYRIIFGFWGLVAVLLTNCYSSSIVTELNAPLPGERITLWENLLCDEDIVNFRNYSGIRGLEHAEWKIDEDRVDDKFVTPNCFQIIPIPGRGELRYPTDFPFLDYFNEIGFENFIFILDDQNPWKDKLVHLFLRDVKYELNALRVMKAFKNSTHPGLQYFSEVSEKEIAACGKTIFAGEVESIPQEISYLARQYPLKKFYTSLDFLESSTIGWVFEGGGKSGVPRNLEAILESGIYARLEAEDFSKVSRHSKTRRVEFASVTSDGAILTVFILLGSLISLGVTIFLFENYYTIWKFCLSVKRLLLENYLAFGAAADKKPARRGAPPPPTLSQIQAAAADGTIGVDL</sequence>
<feature type="transmembrane region" description="Helical" evidence="1">
    <location>
        <begin position="181"/>
        <end position="201"/>
    </location>
</feature>
<keyword evidence="1" id="KW-0472">Membrane</keyword>
<feature type="transmembrane region" description="Helical" evidence="1">
    <location>
        <begin position="238"/>
        <end position="255"/>
    </location>
</feature>
<proteinExistence type="predicted"/>
<feature type="transmembrane region" description="Helical" evidence="1">
    <location>
        <begin position="502"/>
        <end position="524"/>
    </location>
</feature>
<gene>
    <name evidence="2" type="ORF">Fcan01_15546</name>
</gene>
<organism evidence="2 3">
    <name type="scientific">Folsomia candida</name>
    <name type="common">Springtail</name>
    <dbReference type="NCBI Taxonomy" id="158441"/>
    <lineage>
        <taxon>Eukaryota</taxon>
        <taxon>Metazoa</taxon>
        <taxon>Ecdysozoa</taxon>
        <taxon>Arthropoda</taxon>
        <taxon>Hexapoda</taxon>
        <taxon>Collembola</taxon>
        <taxon>Entomobryomorpha</taxon>
        <taxon>Isotomoidea</taxon>
        <taxon>Isotomidae</taxon>
        <taxon>Proisotominae</taxon>
        <taxon>Folsomia</taxon>
    </lineage>
</organism>
<comment type="caution">
    <text evidence="2">The sequence shown here is derived from an EMBL/GenBank/DDBJ whole genome shotgun (WGS) entry which is preliminary data.</text>
</comment>
<reference evidence="2 3" key="1">
    <citation type="submission" date="2015-12" db="EMBL/GenBank/DDBJ databases">
        <title>The genome of Folsomia candida.</title>
        <authorList>
            <person name="Faddeeva A."/>
            <person name="Derks M.F."/>
            <person name="Anvar Y."/>
            <person name="Smit S."/>
            <person name="Van Straalen N."/>
            <person name="Roelofs D."/>
        </authorList>
    </citation>
    <scope>NUCLEOTIDE SEQUENCE [LARGE SCALE GENOMIC DNA]</scope>
    <source>
        <strain evidence="2 3">VU population</strain>
        <tissue evidence="2">Whole body</tissue>
    </source>
</reference>
<accession>A0A226DZW4</accession>
<evidence type="ECO:0000256" key="1">
    <source>
        <dbReference type="SAM" id="Phobius"/>
    </source>
</evidence>
<dbReference type="AlphaFoldDB" id="A0A226DZW4"/>
<keyword evidence="1" id="KW-0812">Transmembrane</keyword>
<evidence type="ECO:0000313" key="3">
    <source>
        <dbReference type="Proteomes" id="UP000198287"/>
    </source>
</evidence>
<protein>
    <submittedName>
        <fullName evidence="2">Uncharacterized protein</fullName>
    </submittedName>
</protein>
<name>A0A226DZW4_FOLCA</name>
<keyword evidence="3" id="KW-1185">Reference proteome</keyword>
<keyword evidence="1" id="KW-1133">Transmembrane helix</keyword>